<organism evidence="2 3">
    <name type="scientific">Paenibacillus puldeungensis</name>
    <dbReference type="NCBI Taxonomy" id="696536"/>
    <lineage>
        <taxon>Bacteria</taxon>
        <taxon>Bacillati</taxon>
        <taxon>Bacillota</taxon>
        <taxon>Bacilli</taxon>
        <taxon>Bacillales</taxon>
        <taxon>Paenibacillaceae</taxon>
        <taxon>Paenibacillus</taxon>
    </lineage>
</organism>
<protein>
    <submittedName>
        <fullName evidence="2">Uncharacterized protein</fullName>
    </submittedName>
</protein>
<evidence type="ECO:0000256" key="1">
    <source>
        <dbReference type="SAM" id="SignalP"/>
    </source>
</evidence>
<accession>A0ABW3RV01</accession>
<comment type="caution">
    <text evidence="2">The sequence shown here is derived from an EMBL/GenBank/DDBJ whole genome shotgun (WGS) entry which is preliminary data.</text>
</comment>
<name>A0ABW3RV01_9BACL</name>
<evidence type="ECO:0000313" key="2">
    <source>
        <dbReference type="EMBL" id="MFD1175964.1"/>
    </source>
</evidence>
<keyword evidence="3" id="KW-1185">Reference proteome</keyword>
<evidence type="ECO:0000313" key="3">
    <source>
        <dbReference type="Proteomes" id="UP001597262"/>
    </source>
</evidence>
<gene>
    <name evidence="2" type="ORF">ACFQ3W_06535</name>
</gene>
<feature type="chain" id="PRO_5046636466" evidence="1">
    <location>
        <begin position="25"/>
        <end position="219"/>
    </location>
</feature>
<reference evidence="3" key="1">
    <citation type="journal article" date="2019" name="Int. J. Syst. Evol. Microbiol.">
        <title>The Global Catalogue of Microorganisms (GCM) 10K type strain sequencing project: providing services to taxonomists for standard genome sequencing and annotation.</title>
        <authorList>
            <consortium name="The Broad Institute Genomics Platform"/>
            <consortium name="The Broad Institute Genome Sequencing Center for Infectious Disease"/>
            <person name="Wu L."/>
            <person name="Ma J."/>
        </authorList>
    </citation>
    <scope>NUCLEOTIDE SEQUENCE [LARGE SCALE GENOMIC DNA]</scope>
    <source>
        <strain evidence="3">CCUG 59189</strain>
    </source>
</reference>
<keyword evidence="1" id="KW-0732">Signal</keyword>
<proteinExistence type="predicted"/>
<dbReference type="RefSeq" id="WP_379317831.1">
    <property type="nucleotide sequence ID" value="NZ_JBHTLM010000003.1"/>
</dbReference>
<dbReference type="EMBL" id="JBHTLM010000003">
    <property type="protein sequence ID" value="MFD1175964.1"/>
    <property type="molecule type" value="Genomic_DNA"/>
</dbReference>
<dbReference type="Proteomes" id="UP001597262">
    <property type="component" value="Unassembled WGS sequence"/>
</dbReference>
<feature type="signal peptide" evidence="1">
    <location>
        <begin position="1"/>
        <end position="24"/>
    </location>
</feature>
<sequence length="219" mass="23904">MKKLIASLLAILVIPIFLTTPSYAAESKSDKGFVTAQSIDGVTVEASIKSSLPNESVNAVIEEEPVDNRLFGTSSEDQIIKSYKVSYIIPRSEQSSSPITPSSSQGGSKGEVGATANITIIYNKNGDLIDIQRVYGGWTPENSLYYLTDREVIYRADSITAGKVEKKSPTSNSFNYYPGWGNVLYYPNTAYSSTGAFSWATIRVSGMTAYYNIELNVKI</sequence>